<reference evidence="1" key="1">
    <citation type="submission" date="2021-08" db="EMBL/GenBank/DDBJ databases">
        <title>Complete genome sequence of Chryseobacterium sp strain PS-8.</title>
        <authorList>
            <person name="Das S.K."/>
        </authorList>
    </citation>
    <scope>NUCLEOTIDE SEQUENCE</scope>
    <source>
        <strain evidence="1">PS-8</strain>
    </source>
</reference>
<accession>A0ABS9C915</accession>
<comment type="caution">
    <text evidence="1">The sequence shown here is derived from an EMBL/GenBank/DDBJ whole genome shotgun (WGS) entry which is preliminary data.</text>
</comment>
<evidence type="ECO:0000313" key="2">
    <source>
        <dbReference type="Proteomes" id="UP001430374"/>
    </source>
</evidence>
<protein>
    <submittedName>
        <fullName evidence="1">Uncharacterized protein</fullName>
    </submittedName>
</protein>
<dbReference type="EMBL" id="JACSGT010000002">
    <property type="protein sequence ID" value="MCF2221059.1"/>
    <property type="molecule type" value="Genomic_DNA"/>
</dbReference>
<dbReference type="RefSeq" id="WP_235132405.1">
    <property type="nucleotide sequence ID" value="NZ_JACSGT010000002.1"/>
</dbReference>
<organism evidence="1 2">
    <name type="scientific">Chryseobacterium indicum</name>
    <dbReference type="NCBI Taxonomy" id="2766954"/>
    <lineage>
        <taxon>Bacteria</taxon>
        <taxon>Pseudomonadati</taxon>
        <taxon>Bacteroidota</taxon>
        <taxon>Flavobacteriia</taxon>
        <taxon>Flavobacteriales</taxon>
        <taxon>Weeksellaceae</taxon>
        <taxon>Chryseobacterium group</taxon>
        <taxon>Chryseobacterium</taxon>
    </lineage>
</organism>
<sequence>MMNTPGLKQIMILDRDQHTNYLEVYKEEPLNFEEFVNFMLGSLYDNRRIIEEVIPVRDGSAFIVVYRIPLK</sequence>
<gene>
    <name evidence="1" type="ORF">H9Q08_17370</name>
</gene>
<evidence type="ECO:0000313" key="1">
    <source>
        <dbReference type="EMBL" id="MCF2221059.1"/>
    </source>
</evidence>
<proteinExistence type="predicted"/>
<dbReference type="Proteomes" id="UP001430374">
    <property type="component" value="Unassembled WGS sequence"/>
</dbReference>
<keyword evidence="2" id="KW-1185">Reference proteome</keyword>
<name>A0ABS9C915_9FLAO</name>